<keyword evidence="6" id="KW-0378">Hydrolase</keyword>
<dbReference type="GO" id="GO:0005634">
    <property type="term" value="C:nucleus"/>
    <property type="evidence" value="ECO:0007669"/>
    <property type="project" value="TreeGrafter"/>
</dbReference>
<dbReference type="PANTHER" id="PTHR47957:SF3">
    <property type="entry name" value="ATP-DEPENDENT HELICASE HRQ1"/>
    <property type="match status" value="1"/>
</dbReference>
<keyword evidence="6" id="KW-0347">Helicase</keyword>
<evidence type="ECO:0000256" key="2">
    <source>
        <dbReference type="ARBA" id="ARBA00022840"/>
    </source>
</evidence>
<feature type="domain" description="Helicase ATP-binding" evidence="4">
    <location>
        <begin position="329"/>
        <end position="512"/>
    </location>
</feature>
<dbReference type="PANTHER" id="PTHR47957">
    <property type="entry name" value="ATP-DEPENDENT HELICASE HRQ1"/>
    <property type="match status" value="1"/>
</dbReference>
<feature type="domain" description="Helicase C-terminal" evidence="5">
    <location>
        <begin position="548"/>
        <end position="706"/>
    </location>
</feature>
<dbReference type="STRING" id="139825.A0A401GJP7"/>
<evidence type="ECO:0000313" key="6">
    <source>
        <dbReference type="EMBL" id="GBE82383.1"/>
    </source>
</evidence>
<gene>
    <name evidence="6" type="ORF">SCP_0407670</name>
</gene>
<accession>A0A401GJP7</accession>
<dbReference type="GeneID" id="38779300"/>
<dbReference type="CDD" id="cd17923">
    <property type="entry name" value="DEXHc_Hrq1-like"/>
    <property type="match status" value="1"/>
</dbReference>
<dbReference type="RefSeq" id="XP_027613296.1">
    <property type="nucleotide sequence ID" value="XM_027757495.1"/>
</dbReference>
<proteinExistence type="predicted"/>
<dbReference type="Pfam" id="PF22982">
    <property type="entry name" value="WHD_HRQ1"/>
    <property type="match status" value="1"/>
</dbReference>
<dbReference type="InterPro" id="IPR014939">
    <property type="entry name" value="CDT1_Gemini-bd-like"/>
</dbReference>
<keyword evidence="1" id="KW-0547">Nucleotide-binding</keyword>
<dbReference type="InterPro" id="IPR055227">
    <property type="entry name" value="HRQ1_WHD"/>
</dbReference>
<dbReference type="InterPro" id="IPR001650">
    <property type="entry name" value="Helicase_C-like"/>
</dbReference>
<dbReference type="SMART" id="SM01075">
    <property type="entry name" value="CDT1"/>
    <property type="match status" value="1"/>
</dbReference>
<dbReference type="InterPro" id="IPR011545">
    <property type="entry name" value="DEAD/DEAH_box_helicase_dom"/>
</dbReference>
<dbReference type="InParanoid" id="A0A401GJP7"/>
<dbReference type="FunCoup" id="A0A401GJP7">
    <property type="interactions" value="293"/>
</dbReference>
<dbReference type="SMART" id="SM00487">
    <property type="entry name" value="DEXDc"/>
    <property type="match status" value="1"/>
</dbReference>
<sequence length="1078" mass="120178">MPDDISRNAQSGSSKRKRGSTAAGSGAKEDTGTKKARTGAGSKAKGKKKQLEARVWPEYFNTLFKVFKALNTVLAFCSSRKNFAITFPVVRASVEALLKQPLELAQVAELKALLPDVVKFAYIPQVELRIHGDSLTRAGRAPSPDFSAFATAGASATRMASLKDEDEHVLVLDLVENAKGKKSANPAASFTLPPALTPAQTKKLIDKRNERFIQAVNELLEATSIHENPVALLQAAARDQIPVHPSSKSDPREPHGPVPEPEDRPEIASVLEEIQKQGWYKDQICDRRVFEEKEGQIAVLEPPLSDSIRQALRDSRKITSLYTHQVAAISALSEGKSVIVSTSTASGKSVIYQVPLLRFLEQDHDATAMFIYPTKALAQDQRTALEQLLFACPGLEHIKVCTYDGDTPQEQRAGIRETASVIFTNFDMLHFSILPHEDLWRRFLKNLKLVAVDELHYYSNIFGSHVAFVMRRFRRVCFAVGNRRIRFVSCSATISKPKEHMKNIFGIEDIVEVVEDGAPSGRKEFLVWNPPLRDPEDESSGRLSSMTEATQLMRYLMARGVRVILFCKIRKSCELAMKALRSELAAEGRSDILARVMAYRGGYSQQDRRRIEKEAFSGNLLGIVATNALELGVDIGVLDAVIMLGYPMGGIASFRQQAGRAGRRARDALAVFVADALPIDQHYVNNPDELFERPMEDLVIDVESKVILEAHLQCAGQEMPLSFEDEVYFGPLMKELCETRLVRDKEGWYHTHPKFLPFPSKHITLRGGEEEKYSVIDITQLGKPDGVARILEEVEISRALFEVYEGAVFIHQGLTFLVKEVSHDSKTAKLLRTNVNWVTEPRDFTNVDAVQTTRIREIKDSPFRAFYGRVELKTVVYGYFKIRNRSIIDVVDLETPPWERDSTGMWMDVPRRTLELMKHSGINPAEAIHAAEHAFLNRYALGRDIKTECKVPEKEYKATASQRKRPARLIFYDPTGKTGGVTVKAFDHVSDLLLDALQTVESCECEEGCAACIDSPSCKEGNLVSSKNGALIVLKAILGRPIDVDLIPDYSPELPNTFDTVVEAPDVRIAEGVEVEAA</sequence>
<protein>
    <submittedName>
        <fullName evidence="6">ATP-dependent helicase hrq1</fullName>
    </submittedName>
</protein>
<feature type="compositionally biased region" description="Basic and acidic residues" evidence="3">
    <location>
        <begin position="247"/>
        <end position="263"/>
    </location>
</feature>
<evidence type="ECO:0000256" key="3">
    <source>
        <dbReference type="SAM" id="MobiDB-lite"/>
    </source>
</evidence>
<dbReference type="GO" id="GO:0043138">
    <property type="term" value="F:3'-5' DNA helicase activity"/>
    <property type="evidence" value="ECO:0007669"/>
    <property type="project" value="TreeGrafter"/>
</dbReference>
<dbReference type="Proteomes" id="UP000287166">
    <property type="component" value="Unassembled WGS sequence"/>
</dbReference>
<evidence type="ECO:0000259" key="5">
    <source>
        <dbReference type="PROSITE" id="PS51194"/>
    </source>
</evidence>
<evidence type="ECO:0000259" key="4">
    <source>
        <dbReference type="PROSITE" id="PS51192"/>
    </source>
</evidence>
<dbReference type="Pfam" id="PF00270">
    <property type="entry name" value="DEAD"/>
    <property type="match status" value="1"/>
</dbReference>
<name>A0A401GJP7_9APHY</name>
<dbReference type="GO" id="GO:0006289">
    <property type="term" value="P:nucleotide-excision repair"/>
    <property type="evidence" value="ECO:0007669"/>
    <property type="project" value="TreeGrafter"/>
</dbReference>
<dbReference type="SMART" id="SM00490">
    <property type="entry name" value="HELICc"/>
    <property type="match status" value="1"/>
</dbReference>
<dbReference type="InterPro" id="IPR027417">
    <property type="entry name" value="P-loop_NTPase"/>
</dbReference>
<dbReference type="OrthoDB" id="18781at2759"/>
<keyword evidence="2" id="KW-0067">ATP-binding</keyword>
<comment type="caution">
    <text evidence="6">The sequence shown here is derived from an EMBL/GenBank/DDBJ whole genome shotgun (WGS) entry which is preliminary data.</text>
</comment>
<dbReference type="PROSITE" id="PS51194">
    <property type="entry name" value="HELICASE_CTER"/>
    <property type="match status" value="1"/>
</dbReference>
<reference evidence="6 7" key="1">
    <citation type="journal article" date="2018" name="Sci. Rep.">
        <title>Genome sequence of the cauliflower mushroom Sparassis crispa (Hanabiratake) and its association with beneficial usage.</title>
        <authorList>
            <person name="Kiyama R."/>
            <person name="Furutani Y."/>
            <person name="Kawaguchi K."/>
            <person name="Nakanishi T."/>
        </authorList>
    </citation>
    <scope>NUCLEOTIDE SEQUENCE [LARGE SCALE GENOMIC DNA]</scope>
</reference>
<dbReference type="GO" id="GO:0003676">
    <property type="term" value="F:nucleic acid binding"/>
    <property type="evidence" value="ECO:0007669"/>
    <property type="project" value="InterPro"/>
</dbReference>
<organism evidence="6 7">
    <name type="scientific">Sparassis crispa</name>
    <dbReference type="NCBI Taxonomy" id="139825"/>
    <lineage>
        <taxon>Eukaryota</taxon>
        <taxon>Fungi</taxon>
        <taxon>Dikarya</taxon>
        <taxon>Basidiomycota</taxon>
        <taxon>Agaricomycotina</taxon>
        <taxon>Agaricomycetes</taxon>
        <taxon>Polyporales</taxon>
        <taxon>Sparassidaceae</taxon>
        <taxon>Sparassis</taxon>
    </lineage>
</organism>
<dbReference type="GO" id="GO:0036297">
    <property type="term" value="P:interstrand cross-link repair"/>
    <property type="evidence" value="ECO:0007669"/>
    <property type="project" value="TreeGrafter"/>
</dbReference>
<dbReference type="CDD" id="cd18797">
    <property type="entry name" value="SF2_C_Hrq"/>
    <property type="match status" value="1"/>
</dbReference>
<evidence type="ECO:0000256" key="1">
    <source>
        <dbReference type="ARBA" id="ARBA00022741"/>
    </source>
</evidence>
<dbReference type="Gene3D" id="3.40.50.300">
    <property type="entry name" value="P-loop containing nucleotide triphosphate hydrolases"/>
    <property type="match status" value="2"/>
</dbReference>
<dbReference type="Pfam" id="PF08839">
    <property type="entry name" value="CDT1"/>
    <property type="match status" value="1"/>
</dbReference>
<dbReference type="GO" id="GO:0005524">
    <property type="term" value="F:ATP binding"/>
    <property type="evidence" value="ECO:0007669"/>
    <property type="project" value="UniProtKB-KW"/>
</dbReference>
<dbReference type="InterPro" id="IPR018973">
    <property type="entry name" value="MZB"/>
</dbReference>
<dbReference type="SUPFAM" id="SSF52540">
    <property type="entry name" value="P-loop containing nucleoside triphosphate hydrolases"/>
    <property type="match status" value="1"/>
</dbReference>
<dbReference type="PROSITE" id="PS51192">
    <property type="entry name" value="HELICASE_ATP_BIND_1"/>
    <property type="match status" value="1"/>
</dbReference>
<dbReference type="Pfam" id="PF00271">
    <property type="entry name" value="Helicase_C"/>
    <property type="match status" value="1"/>
</dbReference>
<dbReference type="AlphaFoldDB" id="A0A401GJP7"/>
<feature type="region of interest" description="Disordered" evidence="3">
    <location>
        <begin position="241"/>
        <end position="263"/>
    </location>
</feature>
<evidence type="ECO:0000313" key="7">
    <source>
        <dbReference type="Proteomes" id="UP000287166"/>
    </source>
</evidence>
<dbReference type="EMBL" id="BFAD01000004">
    <property type="protein sequence ID" value="GBE82383.1"/>
    <property type="molecule type" value="Genomic_DNA"/>
</dbReference>
<keyword evidence="7" id="KW-1185">Reference proteome</keyword>
<dbReference type="Pfam" id="PF09369">
    <property type="entry name" value="MZB"/>
    <property type="match status" value="1"/>
</dbReference>
<dbReference type="InterPro" id="IPR014001">
    <property type="entry name" value="Helicase_ATP-bd"/>
</dbReference>
<feature type="region of interest" description="Disordered" evidence="3">
    <location>
        <begin position="1"/>
        <end position="47"/>
    </location>
</feature>